<feature type="domain" description="Response regulatory" evidence="2">
    <location>
        <begin position="4"/>
        <end position="115"/>
    </location>
</feature>
<dbReference type="PROSITE" id="PS50110">
    <property type="entry name" value="RESPONSE_REGULATORY"/>
    <property type="match status" value="1"/>
</dbReference>
<proteinExistence type="predicted"/>
<organism evidence="3">
    <name type="scientific">uncultured Cytophagales bacterium</name>
    <dbReference type="NCBI Taxonomy" id="158755"/>
    <lineage>
        <taxon>Bacteria</taxon>
        <taxon>Pseudomonadati</taxon>
        <taxon>Bacteroidota</taxon>
        <taxon>Sphingobacteriia</taxon>
        <taxon>Sphingobacteriales</taxon>
        <taxon>environmental samples</taxon>
    </lineage>
</organism>
<sequence>MTYTCAIVEDEPLAEKMLRKYVSRVSFLELSWTCTYAEEAVRLMEQTKVDILFLDLQDALINPDSSFWHLVTHHNHVVVTSPYPAEALDVPLPVMAFLHKPIPFAHFITAVEKFLVSPGN</sequence>
<feature type="modified residue" description="4-aspartylphosphate" evidence="1">
    <location>
        <position position="55"/>
    </location>
</feature>
<keyword evidence="1" id="KW-0597">Phosphoprotein</keyword>
<dbReference type="AlphaFoldDB" id="A0A6J4JNN9"/>
<dbReference type="Gene3D" id="3.40.50.2300">
    <property type="match status" value="1"/>
</dbReference>
<dbReference type="InterPro" id="IPR001789">
    <property type="entry name" value="Sig_transdc_resp-reg_receiver"/>
</dbReference>
<name>A0A6J4JNN9_9SPHI</name>
<dbReference type="EMBL" id="CADCTQ010000325">
    <property type="protein sequence ID" value="CAA9283025.1"/>
    <property type="molecule type" value="Genomic_DNA"/>
</dbReference>
<evidence type="ECO:0000256" key="1">
    <source>
        <dbReference type="PROSITE-ProRule" id="PRU00169"/>
    </source>
</evidence>
<dbReference type="InterPro" id="IPR011006">
    <property type="entry name" value="CheY-like_superfamily"/>
</dbReference>
<protein>
    <recommendedName>
        <fullName evidence="2">Response regulatory domain-containing protein</fullName>
    </recommendedName>
</protein>
<evidence type="ECO:0000259" key="2">
    <source>
        <dbReference type="PROSITE" id="PS50110"/>
    </source>
</evidence>
<gene>
    <name evidence="3" type="ORF">AVDCRST_MAG56-4005</name>
</gene>
<dbReference type="GO" id="GO:0000160">
    <property type="term" value="P:phosphorelay signal transduction system"/>
    <property type="evidence" value="ECO:0007669"/>
    <property type="project" value="InterPro"/>
</dbReference>
<evidence type="ECO:0000313" key="3">
    <source>
        <dbReference type="EMBL" id="CAA9283025.1"/>
    </source>
</evidence>
<accession>A0A6J4JNN9</accession>
<dbReference type="SUPFAM" id="SSF52172">
    <property type="entry name" value="CheY-like"/>
    <property type="match status" value="1"/>
</dbReference>
<reference evidence="3" key="1">
    <citation type="submission" date="2020-02" db="EMBL/GenBank/DDBJ databases">
        <authorList>
            <person name="Meier V. D."/>
        </authorList>
    </citation>
    <scope>NUCLEOTIDE SEQUENCE</scope>
    <source>
        <strain evidence="3">AVDCRST_MAG56</strain>
    </source>
</reference>